<comment type="caution">
    <text evidence="6">The sequence shown here is derived from an EMBL/GenBank/DDBJ whole genome shotgun (WGS) entry which is preliminary data.</text>
</comment>
<keyword evidence="2" id="KW-0333">Golgi apparatus</keyword>
<dbReference type="Pfam" id="PF10375">
    <property type="entry name" value="GRAB"/>
    <property type="match status" value="1"/>
</dbReference>
<evidence type="ECO:0000313" key="6">
    <source>
        <dbReference type="EMBL" id="KAJ1951012.1"/>
    </source>
</evidence>
<protein>
    <recommendedName>
        <fullName evidence="5">GRIP domain-containing protein</fullName>
    </recommendedName>
</protein>
<dbReference type="InterPro" id="IPR019459">
    <property type="entry name" value="GRAB"/>
</dbReference>
<comment type="subcellular location">
    <subcellularLocation>
        <location evidence="1">Golgi apparatus</location>
    </subcellularLocation>
</comment>
<evidence type="ECO:0000256" key="1">
    <source>
        <dbReference type="ARBA" id="ARBA00004555"/>
    </source>
</evidence>
<dbReference type="GO" id="GO:0031267">
    <property type="term" value="F:small GTPase binding"/>
    <property type="evidence" value="ECO:0007669"/>
    <property type="project" value="TreeGrafter"/>
</dbReference>
<dbReference type="PROSITE" id="PS50913">
    <property type="entry name" value="GRIP"/>
    <property type="match status" value="1"/>
</dbReference>
<dbReference type="GO" id="GO:0006888">
    <property type="term" value="P:endoplasmic reticulum to Golgi vesicle-mediated transport"/>
    <property type="evidence" value="ECO:0007669"/>
    <property type="project" value="TreeGrafter"/>
</dbReference>
<sequence>TELEDLRKQLEDGEKMRTYLKDYELQNNRLQDEVTELKNQLQENTQRMAELDSDENIDRRIITNLLVTFLELPHGDTKRFEVLQLMSNILNFSTQEQERVGLRRSTVLSTTEDINPIDLDDESLTNQWISFLLKESNTRRHQSTPPES</sequence>
<accession>A0A9W8AHY6</accession>
<gene>
    <name evidence="6" type="ORF">IWQ62_006476</name>
</gene>
<evidence type="ECO:0000259" key="5">
    <source>
        <dbReference type="PROSITE" id="PS50913"/>
    </source>
</evidence>
<name>A0A9W8AHY6_9FUNG</name>
<dbReference type="OrthoDB" id="425925at2759"/>
<proteinExistence type="predicted"/>
<dbReference type="Proteomes" id="UP001150925">
    <property type="component" value="Unassembled WGS sequence"/>
</dbReference>
<evidence type="ECO:0000256" key="2">
    <source>
        <dbReference type="ARBA" id="ARBA00023034"/>
    </source>
</evidence>
<dbReference type="GO" id="GO:0005794">
    <property type="term" value="C:Golgi apparatus"/>
    <property type="evidence" value="ECO:0007669"/>
    <property type="project" value="UniProtKB-SubCell"/>
</dbReference>
<dbReference type="PANTHER" id="PTHR18921">
    <property type="entry name" value="MYOSIN HEAVY CHAIN - RELATED"/>
    <property type="match status" value="1"/>
</dbReference>
<keyword evidence="3 4" id="KW-0175">Coiled coil</keyword>
<keyword evidence="7" id="KW-1185">Reference proteome</keyword>
<dbReference type="PANTHER" id="PTHR18921:SF2">
    <property type="entry name" value="THYROID RECEPTOR-INTERACTING PROTEIN 11"/>
    <property type="match status" value="1"/>
</dbReference>
<dbReference type="EMBL" id="JANBPY010003585">
    <property type="protein sequence ID" value="KAJ1951012.1"/>
    <property type="molecule type" value="Genomic_DNA"/>
</dbReference>
<feature type="domain" description="GRIP" evidence="5">
    <location>
        <begin position="52"/>
        <end position="103"/>
    </location>
</feature>
<evidence type="ECO:0000313" key="7">
    <source>
        <dbReference type="Proteomes" id="UP001150925"/>
    </source>
</evidence>
<evidence type="ECO:0000256" key="3">
    <source>
        <dbReference type="ARBA" id="ARBA00023054"/>
    </source>
</evidence>
<dbReference type="GO" id="GO:0007030">
    <property type="term" value="P:Golgi organization"/>
    <property type="evidence" value="ECO:0007669"/>
    <property type="project" value="TreeGrafter"/>
</dbReference>
<reference evidence="6" key="1">
    <citation type="submission" date="2022-07" db="EMBL/GenBank/DDBJ databases">
        <title>Phylogenomic reconstructions and comparative analyses of Kickxellomycotina fungi.</title>
        <authorList>
            <person name="Reynolds N.K."/>
            <person name="Stajich J.E."/>
            <person name="Barry K."/>
            <person name="Grigoriev I.V."/>
            <person name="Crous P."/>
            <person name="Smith M.E."/>
        </authorList>
    </citation>
    <scope>NUCLEOTIDE SEQUENCE</scope>
    <source>
        <strain evidence="6">RSA 1196</strain>
    </source>
</reference>
<feature type="non-terminal residue" evidence="6">
    <location>
        <position position="1"/>
    </location>
</feature>
<feature type="coiled-coil region" evidence="4">
    <location>
        <begin position="20"/>
        <end position="54"/>
    </location>
</feature>
<dbReference type="InterPro" id="IPR000237">
    <property type="entry name" value="GRIP_dom"/>
</dbReference>
<organism evidence="6 7">
    <name type="scientific">Dispira parvispora</name>
    <dbReference type="NCBI Taxonomy" id="1520584"/>
    <lineage>
        <taxon>Eukaryota</taxon>
        <taxon>Fungi</taxon>
        <taxon>Fungi incertae sedis</taxon>
        <taxon>Zoopagomycota</taxon>
        <taxon>Kickxellomycotina</taxon>
        <taxon>Dimargaritomycetes</taxon>
        <taxon>Dimargaritales</taxon>
        <taxon>Dimargaritaceae</taxon>
        <taxon>Dispira</taxon>
    </lineage>
</organism>
<dbReference type="AlphaFoldDB" id="A0A9W8AHY6"/>
<evidence type="ECO:0000256" key="4">
    <source>
        <dbReference type="SAM" id="Coils"/>
    </source>
</evidence>